<sequence>MTADTTTRALHVFLVDEATAVRRRVAETLAALSDVSVVGEAEDTVTALHGIATSGAHVAVVDLRLNASNGMELIARLSREQPGVLTIVLTNHAAAPFKAACERAGAALFFDKTSEFDAACHAIEALAKQRATLAR</sequence>
<reference evidence="7 8" key="1">
    <citation type="submission" date="2016-10" db="EMBL/GenBank/DDBJ databases">
        <authorList>
            <person name="Varghese N."/>
            <person name="Submissions S."/>
        </authorList>
    </citation>
    <scope>NUCLEOTIDE SEQUENCE [LARGE SCALE GENOMIC DNA]</scope>
    <source>
        <strain evidence="7 8">LMG 22274</strain>
    </source>
</reference>
<dbReference type="GO" id="GO:0003677">
    <property type="term" value="F:DNA binding"/>
    <property type="evidence" value="ECO:0007669"/>
    <property type="project" value="UniProtKB-KW"/>
</dbReference>
<keyword evidence="2" id="KW-0238">DNA-binding</keyword>
<evidence type="ECO:0000313" key="7">
    <source>
        <dbReference type="EMBL" id="SEK14560.1"/>
    </source>
</evidence>
<comment type="caution">
    <text evidence="7">The sequence shown here is derived from an EMBL/GenBank/DDBJ whole genome shotgun (WGS) entry which is preliminary data.</text>
</comment>
<keyword evidence="3" id="KW-0804">Transcription</keyword>
<evidence type="ECO:0000256" key="2">
    <source>
        <dbReference type="ARBA" id="ARBA00023125"/>
    </source>
</evidence>
<dbReference type="EMBL" id="FNZM01000029">
    <property type="protein sequence ID" value="SEK14560.1"/>
    <property type="molecule type" value="Genomic_DNA"/>
</dbReference>
<dbReference type="Pfam" id="PF00072">
    <property type="entry name" value="Response_reg"/>
    <property type="match status" value="1"/>
</dbReference>
<evidence type="ECO:0000313" key="9">
    <source>
        <dbReference type="Proteomes" id="UP000247515"/>
    </source>
</evidence>
<dbReference type="InterPro" id="IPR039420">
    <property type="entry name" value="WalR-like"/>
</dbReference>
<protein>
    <submittedName>
        <fullName evidence="7">Response regulator receiver protein</fullName>
    </submittedName>
</protein>
<dbReference type="EMBL" id="QJJV01000035">
    <property type="protein sequence ID" value="PXX06437.1"/>
    <property type="molecule type" value="Genomic_DNA"/>
</dbReference>
<keyword evidence="9" id="KW-1185">Reference proteome</keyword>
<dbReference type="OrthoDB" id="9152510at2"/>
<dbReference type="PROSITE" id="PS50110">
    <property type="entry name" value="RESPONSE_REGULATORY"/>
    <property type="match status" value="1"/>
</dbReference>
<keyword evidence="4" id="KW-0597">Phosphoprotein</keyword>
<evidence type="ECO:0000256" key="1">
    <source>
        <dbReference type="ARBA" id="ARBA00023015"/>
    </source>
</evidence>
<keyword evidence="1" id="KW-0805">Transcription regulation</keyword>
<organism evidence="7 8">
    <name type="scientific">Paraburkholderia tropica</name>
    <dbReference type="NCBI Taxonomy" id="92647"/>
    <lineage>
        <taxon>Bacteria</taxon>
        <taxon>Pseudomonadati</taxon>
        <taxon>Pseudomonadota</taxon>
        <taxon>Betaproteobacteria</taxon>
        <taxon>Burkholderiales</taxon>
        <taxon>Burkholderiaceae</taxon>
        <taxon>Paraburkholderia</taxon>
    </lineage>
</organism>
<reference evidence="6 9" key="2">
    <citation type="submission" date="2018-05" db="EMBL/GenBank/DDBJ databases">
        <title>Genomic Encyclopedia of Type Strains, Phase IV (KMG-V): Genome sequencing to study the core and pangenomes of soil and plant-associated prokaryotes.</title>
        <authorList>
            <person name="Whitman W."/>
        </authorList>
    </citation>
    <scope>NUCLEOTIDE SEQUENCE [LARGE SCALE GENOMIC DNA]</scope>
    <source>
        <strain evidence="6 9">SIr-6563</strain>
    </source>
</reference>
<dbReference type="GO" id="GO:0000160">
    <property type="term" value="P:phosphorelay signal transduction system"/>
    <property type="evidence" value="ECO:0007669"/>
    <property type="project" value="InterPro"/>
</dbReference>
<feature type="modified residue" description="4-aspartylphosphate" evidence="4">
    <location>
        <position position="62"/>
    </location>
</feature>
<dbReference type="Proteomes" id="UP000247515">
    <property type="component" value="Unassembled WGS sequence"/>
</dbReference>
<evidence type="ECO:0000256" key="3">
    <source>
        <dbReference type="ARBA" id="ARBA00023163"/>
    </source>
</evidence>
<dbReference type="SUPFAM" id="SSF52172">
    <property type="entry name" value="CheY-like"/>
    <property type="match status" value="1"/>
</dbReference>
<dbReference type="InterPro" id="IPR011006">
    <property type="entry name" value="CheY-like_superfamily"/>
</dbReference>
<accession>A0A1A5XJ35</accession>
<evidence type="ECO:0000313" key="8">
    <source>
        <dbReference type="Proteomes" id="UP000183529"/>
    </source>
</evidence>
<name>A0A1A5XJ35_9BURK</name>
<dbReference type="PANTHER" id="PTHR43214">
    <property type="entry name" value="TWO-COMPONENT RESPONSE REGULATOR"/>
    <property type="match status" value="1"/>
</dbReference>
<dbReference type="GeneID" id="61304163"/>
<feature type="domain" description="Response regulatory" evidence="5">
    <location>
        <begin position="11"/>
        <end position="127"/>
    </location>
</feature>
<dbReference type="RefSeq" id="WP_065058345.1">
    <property type="nucleotide sequence ID" value="NZ_CADFGN010000012.1"/>
</dbReference>
<gene>
    <name evidence="6" type="ORF">C7400_13540</name>
    <name evidence="7" type="ORF">SAMN05216550_12940</name>
</gene>
<evidence type="ECO:0000259" key="5">
    <source>
        <dbReference type="PROSITE" id="PS50110"/>
    </source>
</evidence>
<dbReference type="InterPro" id="IPR001789">
    <property type="entry name" value="Sig_transdc_resp-reg_receiver"/>
</dbReference>
<dbReference type="Proteomes" id="UP000183529">
    <property type="component" value="Unassembled WGS sequence"/>
</dbReference>
<dbReference type="PANTHER" id="PTHR43214:SF41">
    <property type="entry name" value="NITRATE_NITRITE RESPONSE REGULATOR PROTEIN NARP"/>
    <property type="match status" value="1"/>
</dbReference>
<proteinExistence type="predicted"/>
<dbReference type="Gene3D" id="3.40.50.2300">
    <property type="match status" value="1"/>
</dbReference>
<evidence type="ECO:0000313" key="6">
    <source>
        <dbReference type="EMBL" id="PXX06437.1"/>
    </source>
</evidence>
<dbReference type="SMART" id="SM00448">
    <property type="entry name" value="REC"/>
    <property type="match status" value="1"/>
</dbReference>
<dbReference type="AlphaFoldDB" id="A0A1A5XJ35"/>
<evidence type="ECO:0000256" key="4">
    <source>
        <dbReference type="PROSITE-ProRule" id="PRU00169"/>
    </source>
</evidence>